<protein>
    <submittedName>
        <fullName evidence="2">Uncharacterized protein</fullName>
    </submittedName>
</protein>
<organism evidence="2">
    <name type="scientific">uncultured organism MedDCM-OCT-S09-C94</name>
    <dbReference type="NCBI Taxonomy" id="743654"/>
    <lineage>
        <taxon>unclassified sequences</taxon>
        <taxon>environmental samples</taxon>
    </lineage>
</organism>
<proteinExistence type="predicted"/>
<evidence type="ECO:0000256" key="1">
    <source>
        <dbReference type="SAM" id="Phobius"/>
    </source>
</evidence>
<sequence length="75" mass="8488">MEKKLDTKKMYEKPLKLKIDENSFELSLRILGNEFVAIKIGSTNFSGKLIAGGILLLFFTLILLEGFGLNEILLR</sequence>
<feature type="transmembrane region" description="Helical" evidence="1">
    <location>
        <begin position="49"/>
        <end position="69"/>
    </location>
</feature>
<dbReference type="EMBL" id="GU943141">
    <property type="protein sequence ID" value="ADD96475.1"/>
    <property type="molecule type" value="Genomic_DNA"/>
</dbReference>
<dbReference type="AlphaFoldDB" id="D6PL74"/>
<evidence type="ECO:0000313" key="2">
    <source>
        <dbReference type="EMBL" id="ADD96475.1"/>
    </source>
</evidence>
<accession>D6PL74</accession>
<keyword evidence="1" id="KW-0472">Membrane</keyword>
<keyword evidence="1" id="KW-0812">Transmembrane</keyword>
<keyword evidence="1" id="KW-1133">Transmembrane helix</keyword>
<reference evidence="2" key="1">
    <citation type="journal article" date="2010" name="ISME J.">
        <title>Metagenome of the Mediterranean deep chlorophyll maximum studied by direct and fosmid library 454 pyrosequencing.</title>
        <authorList>
            <person name="Ghai R."/>
            <person name="Martin-Cuadrado A.B."/>
            <person name="Molto A.G."/>
            <person name="Heredia I.G."/>
            <person name="Cabrera R."/>
            <person name="Martin J."/>
            <person name="Verdu M."/>
            <person name="Deschamps P."/>
            <person name="Moreira D."/>
            <person name="Lopez-Garcia P."/>
            <person name="Mira A."/>
            <person name="Rodriguez-Valera F."/>
        </authorList>
    </citation>
    <scope>NUCLEOTIDE SEQUENCE</scope>
</reference>
<name>D6PL74_9ZZZZ</name>